<reference evidence="4" key="1">
    <citation type="submission" date="2014-09" db="EMBL/GenBank/DDBJ databases">
        <authorList>
            <person name="Sharma Rahul"/>
            <person name="Thines Marco"/>
        </authorList>
    </citation>
    <scope>NUCLEOTIDE SEQUENCE [LARGE SCALE GENOMIC DNA]</scope>
</reference>
<name>A0A0P1AHP4_PLAHL</name>
<feature type="signal peptide" evidence="2">
    <location>
        <begin position="1"/>
        <end position="22"/>
    </location>
</feature>
<evidence type="ECO:0000313" key="4">
    <source>
        <dbReference type="Proteomes" id="UP000054928"/>
    </source>
</evidence>
<evidence type="ECO:0000256" key="1">
    <source>
        <dbReference type="SAM" id="MobiDB-lite"/>
    </source>
</evidence>
<dbReference type="GeneID" id="36405906"/>
<feature type="region of interest" description="Disordered" evidence="1">
    <location>
        <begin position="36"/>
        <end position="61"/>
    </location>
</feature>
<sequence length="464" mass="52581">MRILDVSILSCLLATSLQPVRTNAVATAPYNITAQTLHNDDNHKGDQNHRQPKAHETQVPEFRKNAIDGEERVAGSKPREILSIGKKYLVPASKSMKVERKSPQVPIHKDIQVIINAINASRQRQSLGQPGHDGIEALNFLKLWKELNYSPIRVEFALRVAKFQSNEINKLLRIYEKMLVVQVSLPNVDTAYLPPSFIIEEDVAAIKSLRTLKIRSPDGDQVMRLDSPDLEQQWKHVLTNWKMRNYSIKRLQQTLEAAGLNKIEILKAVNIYLSLEENVSAGVKVSSSHPPNTYKGQISSVITDADISIADKLVQIGKSSTLPSKLDRTKKDWMEVMTSWALRGISRKQIAYTLRRAGLQEDELSSVISSYDIVVYAKTAVLQFPELSVFDQINSAYQLFKRYPKLKLDRELPDSIPNSLLQLLKDWDSLEIPRIQMATILEYAGFETSQVRRILSAYSDQVKV</sequence>
<proteinExistence type="predicted"/>
<feature type="compositionally biased region" description="Basic and acidic residues" evidence="1">
    <location>
        <begin position="38"/>
        <end position="61"/>
    </location>
</feature>
<evidence type="ECO:0008006" key="5">
    <source>
        <dbReference type="Google" id="ProtNLM"/>
    </source>
</evidence>
<dbReference type="AlphaFoldDB" id="A0A0P1AHP4"/>
<evidence type="ECO:0000256" key="2">
    <source>
        <dbReference type="SAM" id="SignalP"/>
    </source>
</evidence>
<dbReference type="RefSeq" id="XP_024577034.1">
    <property type="nucleotide sequence ID" value="XM_024726348.1"/>
</dbReference>
<keyword evidence="2" id="KW-0732">Signal</keyword>
<accession>A0A0P1AHP4</accession>
<dbReference type="EMBL" id="CCYD01000523">
    <property type="protein sequence ID" value="CEG40665.1"/>
    <property type="molecule type" value="Genomic_DNA"/>
</dbReference>
<evidence type="ECO:0000313" key="3">
    <source>
        <dbReference type="EMBL" id="CEG40665.1"/>
    </source>
</evidence>
<dbReference type="Proteomes" id="UP000054928">
    <property type="component" value="Unassembled WGS sequence"/>
</dbReference>
<feature type="chain" id="PRO_5006058682" description="RxLR-like protein" evidence="2">
    <location>
        <begin position="23"/>
        <end position="464"/>
    </location>
</feature>
<keyword evidence="4" id="KW-1185">Reference proteome</keyword>
<protein>
    <recommendedName>
        <fullName evidence="5">RxLR-like protein</fullName>
    </recommendedName>
</protein>
<organism evidence="3 4">
    <name type="scientific">Plasmopara halstedii</name>
    <name type="common">Downy mildew of sunflower</name>
    <dbReference type="NCBI Taxonomy" id="4781"/>
    <lineage>
        <taxon>Eukaryota</taxon>
        <taxon>Sar</taxon>
        <taxon>Stramenopiles</taxon>
        <taxon>Oomycota</taxon>
        <taxon>Peronosporomycetes</taxon>
        <taxon>Peronosporales</taxon>
        <taxon>Peronosporaceae</taxon>
        <taxon>Plasmopara</taxon>
    </lineage>
</organism>